<reference evidence="3" key="1">
    <citation type="journal article" date="2019" name="Int. J. Syst. Evol. Microbiol.">
        <title>The Global Catalogue of Microorganisms (GCM) 10K type strain sequencing project: providing services to taxonomists for standard genome sequencing and annotation.</title>
        <authorList>
            <consortium name="The Broad Institute Genomics Platform"/>
            <consortium name="The Broad Institute Genome Sequencing Center for Infectious Disease"/>
            <person name="Wu L."/>
            <person name="Ma J."/>
        </authorList>
    </citation>
    <scope>NUCLEOTIDE SEQUENCE [LARGE SCALE GENOMIC DNA]</scope>
    <source>
        <strain evidence="3">JCM 31319</strain>
    </source>
</reference>
<dbReference type="RefSeq" id="WP_377531144.1">
    <property type="nucleotide sequence ID" value="NZ_JBHTLD010000218.1"/>
</dbReference>
<accession>A0ABW3ST89</accession>
<dbReference type="Proteomes" id="UP001597094">
    <property type="component" value="Unassembled WGS sequence"/>
</dbReference>
<evidence type="ECO:0000313" key="2">
    <source>
        <dbReference type="EMBL" id="MFD1188129.1"/>
    </source>
</evidence>
<feature type="transmembrane region" description="Helical" evidence="1">
    <location>
        <begin position="12"/>
        <end position="29"/>
    </location>
</feature>
<keyword evidence="3" id="KW-1185">Reference proteome</keyword>
<sequence length="41" mass="4735">MERYTLLLSNKYIRFILMALAAMAIYQGGKSVGEFAYYVTH</sequence>
<protein>
    <submittedName>
        <fullName evidence="2">Uncharacterized protein</fullName>
    </submittedName>
</protein>
<evidence type="ECO:0000313" key="3">
    <source>
        <dbReference type="Proteomes" id="UP001597094"/>
    </source>
</evidence>
<comment type="caution">
    <text evidence="2">The sequence shown here is derived from an EMBL/GenBank/DDBJ whole genome shotgun (WGS) entry which is preliminary data.</text>
</comment>
<organism evidence="2 3">
    <name type="scientific">Pontibacter rugosus</name>
    <dbReference type="NCBI Taxonomy" id="1745966"/>
    <lineage>
        <taxon>Bacteria</taxon>
        <taxon>Pseudomonadati</taxon>
        <taxon>Bacteroidota</taxon>
        <taxon>Cytophagia</taxon>
        <taxon>Cytophagales</taxon>
        <taxon>Hymenobacteraceae</taxon>
        <taxon>Pontibacter</taxon>
    </lineage>
</organism>
<gene>
    <name evidence="2" type="ORF">ACFQ2O_18095</name>
</gene>
<name>A0ABW3ST89_9BACT</name>
<evidence type="ECO:0000256" key="1">
    <source>
        <dbReference type="SAM" id="Phobius"/>
    </source>
</evidence>
<keyword evidence="1" id="KW-0472">Membrane</keyword>
<dbReference type="EMBL" id="JBHTLD010000218">
    <property type="protein sequence ID" value="MFD1188129.1"/>
    <property type="molecule type" value="Genomic_DNA"/>
</dbReference>
<proteinExistence type="predicted"/>
<keyword evidence="1" id="KW-1133">Transmembrane helix</keyword>
<keyword evidence="1" id="KW-0812">Transmembrane</keyword>